<feature type="region of interest" description="Disordered" evidence="1">
    <location>
        <begin position="364"/>
        <end position="402"/>
    </location>
</feature>
<evidence type="ECO:0000256" key="1">
    <source>
        <dbReference type="SAM" id="MobiDB-lite"/>
    </source>
</evidence>
<keyword evidence="2" id="KW-1133">Transmembrane helix</keyword>
<gene>
    <name evidence="4" type="ORF">GCM10010502_51390</name>
</gene>
<accession>A0A8H9LPR1</accession>
<dbReference type="PANTHER" id="PTHR21581">
    <property type="entry name" value="D-ALANYL-D-ALANINE CARBOXYPEPTIDASE"/>
    <property type="match status" value="1"/>
</dbReference>
<dbReference type="InterPro" id="IPR012338">
    <property type="entry name" value="Beta-lactam/transpept-like"/>
</dbReference>
<proteinExistence type="predicted"/>
<evidence type="ECO:0000313" key="5">
    <source>
        <dbReference type="Proteomes" id="UP000610124"/>
    </source>
</evidence>
<protein>
    <recommendedName>
        <fullName evidence="3">Peptidase S11 D-alanyl-D-alanine carboxypeptidase A N-terminal domain-containing protein</fullName>
    </recommendedName>
</protein>
<evidence type="ECO:0000256" key="2">
    <source>
        <dbReference type="SAM" id="Phobius"/>
    </source>
</evidence>
<comment type="caution">
    <text evidence="4">The sequence shown here is derived from an EMBL/GenBank/DDBJ whole genome shotgun (WGS) entry which is preliminary data.</text>
</comment>
<reference evidence="4" key="2">
    <citation type="submission" date="2020-09" db="EMBL/GenBank/DDBJ databases">
        <authorList>
            <person name="Sun Q."/>
            <person name="Ohkuma M."/>
        </authorList>
    </citation>
    <scope>NUCLEOTIDE SEQUENCE</scope>
    <source>
        <strain evidence="4">JCM 4434</strain>
    </source>
</reference>
<dbReference type="GO" id="GO:0009002">
    <property type="term" value="F:serine-type D-Ala-D-Ala carboxypeptidase activity"/>
    <property type="evidence" value="ECO:0007669"/>
    <property type="project" value="InterPro"/>
</dbReference>
<name>A0A8H9LPR1_KITAU</name>
<dbReference type="Gene3D" id="3.40.710.10">
    <property type="entry name" value="DD-peptidase/beta-lactamase superfamily"/>
    <property type="match status" value="1"/>
</dbReference>
<keyword evidence="2" id="KW-0812">Transmembrane</keyword>
<reference evidence="4" key="1">
    <citation type="journal article" date="2014" name="Int. J. Syst. Evol. Microbiol.">
        <title>Complete genome sequence of Corynebacterium casei LMG S-19264T (=DSM 44701T), isolated from a smear-ripened cheese.</title>
        <authorList>
            <consortium name="US DOE Joint Genome Institute (JGI-PGF)"/>
            <person name="Walter F."/>
            <person name="Albersmeier A."/>
            <person name="Kalinowski J."/>
            <person name="Ruckert C."/>
        </authorList>
    </citation>
    <scope>NUCLEOTIDE SEQUENCE</scope>
    <source>
        <strain evidence="4">JCM 4434</strain>
    </source>
</reference>
<organism evidence="4 5">
    <name type="scientific">Kitasatospora aureofaciens</name>
    <name type="common">Streptomyces aureofaciens</name>
    <dbReference type="NCBI Taxonomy" id="1894"/>
    <lineage>
        <taxon>Bacteria</taxon>
        <taxon>Bacillati</taxon>
        <taxon>Actinomycetota</taxon>
        <taxon>Actinomycetes</taxon>
        <taxon>Kitasatosporales</taxon>
        <taxon>Streptomycetaceae</taxon>
        <taxon>Kitasatospora</taxon>
    </lineage>
</organism>
<feature type="compositionally biased region" description="Gly residues" evidence="1">
    <location>
        <begin position="366"/>
        <end position="379"/>
    </location>
</feature>
<feature type="region of interest" description="Disordered" evidence="1">
    <location>
        <begin position="1"/>
        <end position="20"/>
    </location>
</feature>
<evidence type="ECO:0000259" key="3">
    <source>
        <dbReference type="Pfam" id="PF00768"/>
    </source>
</evidence>
<dbReference type="AlphaFoldDB" id="A0A8H9LPR1"/>
<dbReference type="Proteomes" id="UP000610124">
    <property type="component" value="Unassembled WGS sequence"/>
</dbReference>
<sequence>MPPQYARAADRPKGGPLVRGTRTVWRTPQRRSGYGHPVLTSRHNLAQLCAAVAAALPVLLVAPAAVAAPQVPPPSTAVGGERLGLPGVQVNPLAGAPALPRDLTGQSWMVSDAASGEVLAAYNPHLRLPPASTLKILFADTVLPKFDRNTVHRVADEEIQNIGPGSSLVGIKENLDYRVEDLWRGVFLSSGNDAVHVLSFMNGGIRRTVNEMQDRAEALQAWDTRVISPDGYDMDGQVSSAYDLSLFARAGLRNPDFRMYCATREAMFPGALDKNTGRRGSFGIANTDRLLGKYPGLIGVKNGTTTNAGSTFVGAAERNGRTLLVTVMHPASYQRVYDETAELLDWGFAAAGKVQPVGRLVEEKQAGGGEPTGQAGGATGTPAPPPHAADTATRPTGGGGGLDPVGWPTVAVGAVVAAGAVLLVRRRRASRRRWGRFEC</sequence>
<dbReference type="Pfam" id="PF00768">
    <property type="entry name" value="Peptidase_S11"/>
    <property type="match status" value="1"/>
</dbReference>
<dbReference type="GO" id="GO:0006508">
    <property type="term" value="P:proteolysis"/>
    <property type="evidence" value="ECO:0007669"/>
    <property type="project" value="InterPro"/>
</dbReference>
<dbReference type="SUPFAM" id="SSF56601">
    <property type="entry name" value="beta-lactamase/transpeptidase-like"/>
    <property type="match status" value="1"/>
</dbReference>
<dbReference type="PANTHER" id="PTHR21581:SF33">
    <property type="entry name" value="D-ALANYL-D-ALANINE CARBOXYPEPTIDASE DACB"/>
    <property type="match status" value="1"/>
</dbReference>
<feature type="domain" description="Peptidase S11 D-alanyl-D-alanine carboxypeptidase A N-terminal" evidence="3">
    <location>
        <begin position="101"/>
        <end position="329"/>
    </location>
</feature>
<evidence type="ECO:0000313" key="4">
    <source>
        <dbReference type="EMBL" id="GGU91658.1"/>
    </source>
</evidence>
<feature type="transmembrane region" description="Helical" evidence="2">
    <location>
        <begin position="405"/>
        <end position="424"/>
    </location>
</feature>
<dbReference type="InterPro" id="IPR001967">
    <property type="entry name" value="Peptidase_S11_N"/>
</dbReference>
<dbReference type="EMBL" id="BMUB01000013">
    <property type="protein sequence ID" value="GGU91658.1"/>
    <property type="molecule type" value="Genomic_DNA"/>
</dbReference>
<keyword evidence="2" id="KW-0472">Membrane</keyword>